<dbReference type="InterPro" id="IPR005135">
    <property type="entry name" value="Endo/exonuclease/phosphatase"/>
</dbReference>
<keyword evidence="3" id="KW-1185">Reference proteome</keyword>
<evidence type="ECO:0000259" key="1">
    <source>
        <dbReference type="Pfam" id="PF03372"/>
    </source>
</evidence>
<reference evidence="2" key="1">
    <citation type="submission" date="2023-05" db="EMBL/GenBank/DDBJ databases">
        <title>Genome and transcriptome analyses reveal genes involved in the formation of fine ridges on petal epidermal cells in Hibiscus trionum.</title>
        <authorList>
            <person name="Koshimizu S."/>
            <person name="Masuda S."/>
            <person name="Ishii T."/>
            <person name="Shirasu K."/>
            <person name="Hoshino A."/>
            <person name="Arita M."/>
        </authorList>
    </citation>
    <scope>NUCLEOTIDE SEQUENCE</scope>
    <source>
        <strain evidence="2">Hamamatsu line</strain>
    </source>
</reference>
<feature type="domain" description="Endonuclease/exonuclease/phosphatase" evidence="1">
    <location>
        <begin position="7"/>
        <end position="231"/>
    </location>
</feature>
<accession>A0A9W7J3X3</accession>
<protein>
    <recommendedName>
        <fullName evidence="1">Endonuclease/exonuclease/phosphatase domain-containing protein</fullName>
    </recommendedName>
</protein>
<dbReference type="InterPro" id="IPR036691">
    <property type="entry name" value="Endo/exonu/phosph_ase_sf"/>
</dbReference>
<proteinExistence type="predicted"/>
<dbReference type="Pfam" id="PF03372">
    <property type="entry name" value="Exo_endo_phos"/>
    <property type="match status" value="1"/>
</dbReference>
<dbReference type="EMBL" id="BSYR01000048">
    <property type="protein sequence ID" value="GMJ07486.1"/>
    <property type="molecule type" value="Genomic_DNA"/>
</dbReference>
<gene>
    <name evidence="2" type="ORF">HRI_004417800</name>
</gene>
<evidence type="ECO:0000313" key="3">
    <source>
        <dbReference type="Proteomes" id="UP001165190"/>
    </source>
</evidence>
<sequence>MNQIFLISWNVRGLNKQEKKAAVRRIISKSGARICFLQETKLCSVDIRSIRQINGYASNMKWISSPSAGSAGGLISPWDPMVFDCNDSIVNDSYICLIGNLNYKDFSSSCVLVNVYASNGPSERKVVFNNLQEDLSQFSKPIIMGGDFNITQSPLEKLGSHPKKGEMQIFSDFIDSLCLIDLPLKGGTYTWSNFREKPSMSRLDRFLISPEILGIWPDLIQSALHKNISDHNPIVLSMVTQDWGPKPFRWFDVWTKDKDLMASIGSICSVNKGRGICSML</sequence>
<comment type="caution">
    <text evidence="2">The sequence shown here is derived from an EMBL/GenBank/DDBJ whole genome shotgun (WGS) entry which is preliminary data.</text>
</comment>
<dbReference type="Gene3D" id="3.60.10.10">
    <property type="entry name" value="Endonuclease/exonuclease/phosphatase"/>
    <property type="match status" value="1"/>
</dbReference>
<name>A0A9W7J3X3_HIBTR</name>
<evidence type="ECO:0000313" key="2">
    <source>
        <dbReference type="EMBL" id="GMJ07486.1"/>
    </source>
</evidence>
<dbReference type="OrthoDB" id="692400at2759"/>
<organism evidence="2 3">
    <name type="scientific">Hibiscus trionum</name>
    <name type="common">Flower of an hour</name>
    <dbReference type="NCBI Taxonomy" id="183268"/>
    <lineage>
        <taxon>Eukaryota</taxon>
        <taxon>Viridiplantae</taxon>
        <taxon>Streptophyta</taxon>
        <taxon>Embryophyta</taxon>
        <taxon>Tracheophyta</taxon>
        <taxon>Spermatophyta</taxon>
        <taxon>Magnoliopsida</taxon>
        <taxon>eudicotyledons</taxon>
        <taxon>Gunneridae</taxon>
        <taxon>Pentapetalae</taxon>
        <taxon>rosids</taxon>
        <taxon>malvids</taxon>
        <taxon>Malvales</taxon>
        <taxon>Malvaceae</taxon>
        <taxon>Malvoideae</taxon>
        <taxon>Hibiscus</taxon>
    </lineage>
</organism>
<dbReference type="PANTHER" id="PTHR33710:SF64">
    <property type="entry name" value="ENDONUCLEASE_EXONUCLEASE_PHOSPHATASE DOMAIN-CONTAINING PROTEIN"/>
    <property type="match status" value="1"/>
</dbReference>
<dbReference type="GO" id="GO:0003824">
    <property type="term" value="F:catalytic activity"/>
    <property type="evidence" value="ECO:0007669"/>
    <property type="project" value="InterPro"/>
</dbReference>
<dbReference type="SUPFAM" id="SSF56219">
    <property type="entry name" value="DNase I-like"/>
    <property type="match status" value="1"/>
</dbReference>
<dbReference type="PANTHER" id="PTHR33710">
    <property type="entry name" value="BNAC02G09200D PROTEIN"/>
    <property type="match status" value="1"/>
</dbReference>
<dbReference type="AlphaFoldDB" id="A0A9W7J3X3"/>
<dbReference type="Proteomes" id="UP001165190">
    <property type="component" value="Unassembled WGS sequence"/>
</dbReference>